<gene>
    <name evidence="2" type="ORF">AB0L16_16930</name>
</gene>
<reference evidence="2 3" key="1">
    <citation type="submission" date="2024-06" db="EMBL/GenBank/DDBJ databases">
        <title>The Natural Products Discovery Center: Release of the First 8490 Sequenced Strains for Exploring Actinobacteria Biosynthetic Diversity.</title>
        <authorList>
            <person name="Kalkreuter E."/>
            <person name="Kautsar S.A."/>
            <person name="Yang D."/>
            <person name="Bader C.D."/>
            <person name="Teijaro C.N."/>
            <person name="Fluegel L."/>
            <person name="Davis C.M."/>
            <person name="Simpson J.R."/>
            <person name="Lauterbach L."/>
            <person name="Steele A.D."/>
            <person name="Gui C."/>
            <person name="Meng S."/>
            <person name="Li G."/>
            <person name="Viehrig K."/>
            <person name="Ye F."/>
            <person name="Su P."/>
            <person name="Kiefer A.F."/>
            <person name="Nichols A."/>
            <person name="Cepeda A.J."/>
            <person name="Yan W."/>
            <person name="Fan B."/>
            <person name="Jiang Y."/>
            <person name="Adhikari A."/>
            <person name="Zheng C.-J."/>
            <person name="Schuster L."/>
            <person name="Cowan T.M."/>
            <person name="Smanski M.J."/>
            <person name="Chevrette M.G."/>
            <person name="De Carvalho L.P.S."/>
            <person name="Shen B."/>
        </authorList>
    </citation>
    <scope>NUCLEOTIDE SEQUENCE [LARGE SCALE GENOMIC DNA]</scope>
    <source>
        <strain evidence="2 3">NPDC052347</strain>
    </source>
</reference>
<keyword evidence="3" id="KW-1185">Reference proteome</keyword>
<dbReference type="Proteomes" id="UP001552594">
    <property type="component" value="Unassembled WGS sequence"/>
</dbReference>
<dbReference type="InterPro" id="IPR029068">
    <property type="entry name" value="Glyas_Bleomycin-R_OHBP_Dase"/>
</dbReference>
<evidence type="ECO:0000259" key="1">
    <source>
        <dbReference type="PROSITE" id="PS51819"/>
    </source>
</evidence>
<protein>
    <submittedName>
        <fullName evidence="2">VOC family protein</fullName>
    </submittedName>
</protein>
<dbReference type="InterPro" id="IPR004360">
    <property type="entry name" value="Glyas_Fos-R_dOase_dom"/>
</dbReference>
<name>A0ABV3JZQ2_STRON</name>
<dbReference type="Gene3D" id="3.10.180.10">
    <property type="entry name" value="2,3-Dihydroxybiphenyl 1,2-Dioxygenase, domain 1"/>
    <property type="match status" value="1"/>
</dbReference>
<evidence type="ECO:0000313" key="3">
    <source>
        <dbReference type="Proteomes" id="UP001552594"/>
    </source>
</evidence>
<proteinExistence type="predicted"/>
<comment type="caution">
    <text evidence="2">The sequence shown here is derived from an EMBL/GenBank/DDBJ whole genome shotgun (WGS) entry which is preliminary data.</text>
</comment>
<dbReference type="PROSITE" id="PS51819">
    <property type="entry name" value="VOC"/>
    <property type="match status" value="1"/>
</dbReference>
<dbReference type="Pfam" id="PF00903">
    <property type="entry name" value="Glyoxalase"/>
    <property type="match status" value="1"/>
</dbReference>
<dbReference type="RefSeq" id="WP_109280605.1">
    <property type="nucleotide sequence ID" value="NZ_JBFAUK010000012.1"/>
</dbReference>
<feature type="domain" description="VOC" evidence="1">
    <location>
        <begin position="1"/>
        <end position="135"/>
    </location>
</feature>
<dbReference type="SUPFAM" id="SSF54593">
    <property type="entry name" value="Glyoxalase/Bleomycin resistance protein/Dihydroxybiphenyl dioxygenase"/>
    <property type="match status" value="1"/>
</dbReference>
<dbReference type="InterPro" id="IPR037523">
    <property type="entry name" value="VOC_core"/>
</dbReference>
<organism evidence="2 3">
    <name type="scientific">Streptomyces orinoci</name>
    <name type="common">Streptoverticillium orinoci</name>
    <dbReference type="NCBI Taxonomy" id="67339"/>
    <lineage>
        <taxon>Bacteria</taxon>
        <taxon>Bacillati</taxon>
        <taxon>Actinomycetota</taxon>
        <taxon>Actinomycetes</taxon>
        <taxon>Kitasatosporales</taxon>
        <taxon>Streptomycetaceae</taxon>
        <taxon>Streptomyces</taxon>
    </lineage>
</organism>
<sequence length="135" mass="14632">MDALYPRLLVSRFGDCFRFYDAVLPKLIGAHRMKGDEQGPYANWDLGEQGVISLLDRAAMAAIAGTLDLAGQRPPAQDALMLVCRVDEVAAAHALALAHGGQDVAGPTDRPEWGPTCRTAHVRDPEGNLLEFQSY</sequence>
<accession>A0ABV3JZQ2</accession>
<dbReference type="EMBL" id="JBFAUK010000012">
    <property type="protein sequence ID" value="MEV5508143.1"/>
    <property type="molecule type" value="Genomic_DNA"/>
</dbReference>
<evidence type="ECO:0000313" key="2">
    <source>
        <dbReference type="EMBL" id="MEV5508143.1"/>
    </source>
</evidence>